<dbReference type="eggNOG" id="COG1652">
    <property type="taxonomic scope" value="Bacteria"/>
</dbReference>
<dbReference type="InterPro" id="IPR045361">
    <property type="entry name" value="CIS_tube_prot_N"/>
</dbReference>
<reference evidence="3" key="1">
    <citation type="submission" date="2011-04" db="EMBL/GenBank/DDBJ databases">
        <title>The complete genome of plasmid of Treponema succinifaciens DSM 2489.</title>
        <authorList>
            <person name="Lucas S."/>
            <person name="Copeland A."/>
            <person name="Lapidus A."/>
            <person name="Bruce D."/>
            <person name="Goodwin L."/>
            <person name="Pitluck S."/>
            <person name="Peters L."/>
            <person name="Kyrpides N."/>
            <person name="Mavromatis K."/>
            <person name="Ivanova N."/>
            <person name="Ovchinnikova G."/>
            <person name="Teshima H."/>
            <person name="Detter J.C."/>
            <person name="Tapia R."/>
            <person name="Han C."/>
            <person name="Land M."/>
            <person name="Hauser L."/>
            <person name="Markowitz V."/>
            <person name="Cheng J.-F."/>
            <person name="Hugenholtz P."/>
            <person name="Woyke T."/>
            <person name="Wu D."/>
            <person name="Gronow S."/>
            <person name="Wellnitz S."/>
            <person name="Brambilla E."/>
            <person name="Klenk H.-P."/>
            <person name="Eisen J.A."/>
        </authorList>
    </citation>
    <scope>NUCLEOTIDE SEQUENCE [LARGE SCALE GENOMIC DNA]</scope>
    <source>
        <strain evidence="3">ATCC 33096 / DSM 2489 / 6091</strain>
        <plasmid evidence="3">Plasmid pTRESU01</plasmid>
    </source>
</reference>
<dbReference type="OrthoDB" id="9815939at2"/>
<dbReference type="RefSeq" id="WP_013702703.1">
    <property type="nucleotide sequence ID" value="NC_015386.1"/>
</dbReference>
<evidence type="ECO:0000313" key="3">
    <source>
        <dbReference type="Proteomes" id="UP000006852"/>
    </source>
</evidence>
<evidence type="ECO:0000259" key="1">
    <source>
        <dbReference type="PROSITE" id="PS51782"/>
    </source>
</evidence>
<accession>F2NYF4</accession>
<dbReference type="KEGG" id="tsu:Tresu_2591"/>
<organism evidence="2 3">
    <name type="scientific">Treponema succinifaciens (strain ATCC 33096 / DSM 2489 / 6091)</name>
    <dbReference type="NCBI Taxonomy" id="869209"/>
    <lineage>
        <taxon>Bacteria</taxon>
        <taxon>Pseudomonadati</taxon>
        <taxon>Spirochaetota</taxon>
        <taxon>Spirochaetia</taxon>
        <taxon>Spirochaetales</taxon>
        <taxon>Treponemataceae</taxon>
        <taxon>Treponema</taxon>
    </lineage>
</organism>
<dbReference type="HOGENOM" id="CLU_075813_1_1_12"/>
<dbReference type="Gene3D" id="3.10.350.10">
    <property type="entry name" value="LysM domain"/>
    <property type="match status" value="1"/>
</dbReference>
<dbReference type="Proteomes" id="UP000006852">
    <property type="component" value="Plasmid pTRESU01"/>
</dbReference>
<gene>
    <name evidence="2" type="ordered locus">Tresu_2591</name>
</gene>
<geneLocation type="plasmid" evidence="2 3">
    <name>pTRESU01</name>
</geneLocation>
<feature type="domain" description="LysM" evidence="1">
    <location>
        <begin position="155"/>
        <end position="202"/>
    </location>
</feature>
<sequence>MALEKAVISNLDKGEDIAVMFNPKEYVMEKKTPWSEVNVFGMDAPPVQFTMGERKRLSMELFFDTSEDKTDVRNYTSKVEELMLVNAQEHRPPLLRFSWGSLSFDCVLEDLVQRFTLFDNSGLPLRAILKVVFKEYSTAATQLSNTRRESADHTKRMALREGETLSSISAREYNDSRKWRAIADANNIDDPENVMPGTIVELPPLY</sequence>
<dbReference type="InterPro" id="IPR018392">
    <property type="entry name" value="LysM"/>
</dbReference>
<proteinExistence type="predicted"/>
<keyword evidence="2" id="KW-0614">Plasmid</keyword>
<keyword evidence="3" id="KW-1185">Reference proteome</keyword>
<evidence type="ECO:0000313" key="2">
    <source>
        <dbReference type="EMBL" id="AEB15453.1"/>
    </source>
</evidence>
<dbReference type="AlphaFoldDB" id="F2NYF4"/>
<name>F2NYF4_TRES6</name>
<dbReference type="CDD" id="cd00118">
    <property type="entry name" value="LysM"/>
    <property type="match status" value="1"/>
</dbReference>
<dbReference type="GeneID" id="302999696"/>
<protein>
    <recommendedName>
        <fullName evidence="1">LysM domain-containing protein</fullName>
    </recommendedName>
</protein>
<dbReference type="EMBL" id="CP002632">
    <property type="protein sequence ID" value="AEB15453.1"/>
    <property type="molecule type" value="Genomic_DNA"/>
</dbReference>
<dbReference type="Pfam" id="PF19266">
    <property type="entry name" value="CIS_tube"/>
    <property type="match status" value="1"/>
</dbReference>
<dbReference type="PROSITE" id="PS51782">
    <property type="entry name" value="LYSM"/>
    <property type="match status" value="1"/>
</dbReference>
<dbReference type="InterPro" id="IPR036779">
    <property type="entry name" value="LysM_dom_sf"/>
</dbReference>